<feature type="domain" description="Aminoglycoside phosphotransferase" evidence="2">
    <location>
        <begin position="2"/>
        <end position="193"/>
    </location>
</feature>
<dbReference type="EMBL" id="KV423927">
    <property type="protein sequence ID" value="KZT60888.1"/>
    <property type="molecule type" value="Genomic_DNA"/>
</dbReference>
<dbReference type="SUPFAM" id="SSF56112">
    <property type="entry name" value="Protein kinase-like (PK-like)"/>
    <property type="match status" value="1"/>
</dbReference>
<accession>A0A165IRI7</accession>
<dbReference type="OrthoDB" id="8300194at2759"/>
<dbReference type="InterPro" id="IPR002575">
    <property type="entry name" value="Aminoglycoside_PTrfase"/>
</dbReference>
<keyword evidence="4" id="KW-1185">Reference proteome</keyword>
<protein>
    <submittedName>
        <fullName evidence="3">Kinase-like protein</fullName>
    </submittedName>
</protein>
<dbReference type="InterPro" id="IPR051678">
    <property type="entry name" value="AGP_Transferase"/>
</dbReference>
<dbReference type="InParanoid" id="A0A165IRI7"/>
<name>A0A165IRI7_9BASI</name>
<dbReference type="CDD" id="cd05120">
    <property type="entry name" value="APH_ChoK_like"/>
    <property type="match status" value="1"/>
</dbReference>
<reference evidence="3 4" key="1">
    <citation type="journal article" date="2016" name="Mol. Biol. Evol.">
        <title>Comparative Genomics of Early-Diverging Mushroom-Forming Fungi Provides Insights into the Origins of Lignocellulose Decay Capabilities.</title>
        <authorList>
            <person name="Nagy L.G."/>
            <person name="Riley R."/>
            <person name="Tritt A."/>
            <person name="Adam C."/>
            <person name="Daum C."/>
            <person name="Floudas D."/>
            <person name="Sun H."/>
            <person name="Yadav J.S."/>
            <person name="Pangilinan J."/>
            <person name="Larsson K.H."/>
            <person name="Matsuura K."/>
            <person name="Barry K."/>
            <person name="Labutti K."/>
            <person name="Kuo R."/>
            <person name="Ohm R.A."/>
            <person name="Bhattacharya S.S."/>
            <person name="Shirouzu T."/>
            <person name="Yoshinaga Y."/>
            <person name="Martin F.M."/>
            <person name="Grigoriev I.V."/>
            <person name="Hibbett D.S."/>
        </authorList>
    </citation>
    <scope>NUCLEOTIDE SEQUENCE [LARGE SCALE GENOMIC DNA]</scope>
    <source>
        <strain evidence="3 4">HHB12733</strain>
    </source>
</reference>
<organism evidence="3 4">
    <name type="scientific">Calocera cornea HHB12733</name>
    <dbReference type="NCBI Taxonomy" id="1353952"/>
    <lineage>
        <taxon>Eukaryota</taxon>
        <taxon>Fungi</taxon>
        <taxon>Dikarya</taxon>
        <taxon>Basidiomycota</taxon>
        <taxon>Agaricomycotina</taxon>
        <taxon>Dacrymycetes</taxon>
        <taxon>Dacrymycetales</taxon>
        <taxon>Dacrymycetaceae</taxon>
        <taxon>Calocera</taxon>
    </lineage>
</organism>
<keyword evidence="3" id="KW-0418">Kinase</keyword>
<dbReference type="Pfam" id="PF01636">
    <property type="entry name" value="APH"/>
    <property type="match status" value="1"/>
</dbReference>
<gene>
    <name evidence="3" type="ORF">CALCODRAFT_491810</name>
</gene>
<evidence type="ECO:0000256" key="1">
    <source>
        <dbReference type="SAM" id="MobiDB-lite"/>
    </source>
</evidence>
<dbReference type="GO" id="GO:0016301">
    <property type="term" value="F:kinase activity"/>
    <property type="evidence" value="ECO:0007669"/>
    <property type="project" value="UniProtKB-KW"/>
</dbReference>
<feature type="region of interest" description="Disordered" evidence="1">
    <location>
        <begin position="226"/>
        <end position="257"/>
    </location>
</feature>
<feature type="compositionally biased region" description="Polar residues" evidence="1">
    <location>
        <begin position="242"/>
        <end position="257"/>
    </location>
</feature>
<evidence type="ECO:0000313" key="3">
    <source>
        <dbReference type="EMBL" id="KZT60888.1"/>
    </source>
</evidence>
<evidence type="ECO:0000259" key="2">
    <source>
        <dbReference type="Pfam" id="PF01636"/>
    </source>
</evidence>
<dbReference type="STRING" id="1353952.A0A165IRI7"/>
<dbReference type="AlphaFoldDB" id="A0A165IRI7"/>
<dbReference type="Gene3D" id="3.90.1200.10">
    <property type="match status" value="1"/>
</dbReference>
<keyword evidence="3" id="KW-0808">Transferase</keyword>
<dbReference type="InterPro" id="IPR011009">
    <property type="entry name" value="Kinase-like_dom_sf"/>
</dbReference>
<dbReference type="Proteomes" id="UP000076842">
    <property type="component" value="Unassembled WGS sequence"/>
</dbReference>
<sequence>MWLLQHHPEVPSPKLYDYVVQTGEHWNTPYFVMSEIPGQTLMEVASSMTSAELEQVGLDLRCCLAAIRTIPNPHPFAVCNASGGPMTAPYFTRHYPEEPFKTVDDFYAWIRKNMTGDRDWPIVETWLAAAIAKSEDPPVFSHGDVADHNIMVDKGRLSGLVDWAEAGWFPAYWEYATAMNRIDEQTEQFKTVINIALPDHYEDERQGLMHAYMFQNFDLPDPWRWAKNADRDRKSGSAPGVTESNEVTAAKTQDSGP</sequence>
<dbReference type="PANTHER" id="PTHR21310">
    <property type="entry name" value="AMINOGLYCOSIDE PHOSPHOTRANSFERASE-RELATED-RELATED"/>
    <property type="match status" value="1"/>
</dbReference>
<dbReference type="PANTHER" id="PTHR21310:SF15">
    <property type="entry name" value="AMINOGLYCOSIDE PHOSPHOTRANSFERASE DOMAIN-CONTAINING PROTEIN"/>
    <property type="match status" value="1"/>
</dbReference>
<evidence type="ECO:0000313" key="4">
    <source>
        <dbReference type="Proteomes" id="UP000076842"/>
    </source>
</evidence>
<proteinExistence type="predicted"/>